<evidence type="ECO:0000256" key="25">
    <source>
        <dbReference type="SAM" id="Phobius"/>
    </source>
</evidence>
<evidence type="ECO:0000256" key="16">
    <source>
        <dbReference type="ARBA" id="ARBA00023128"/>
    </source>
</evidence>
<dbReference type="GO" id="GO:0003924">
    <property type="term" value="F:GTPase activity"/>
    <property type="evidence" value="ECO:0007669"/>
    <property type="project" value="InterPro"/>
</dbReference>
<keyword evidence="17 25" id="KW-0472">Membrane</keyword>
<dbReference type="GO" id="GO:0005741">
    <property type="term" value="C:mitochondrial outer membrane"/>
    <property type="evidence" value="ECO:0007669"/>
    <property type="project" value="UniProtKB-SubCell"/>
</dbReference>
<keyword evidence="7" id="KW-0645">Protease</keyword>
<gene>
    <name evidence="27" type="ORF">TREES_T100011793</name>
</gene>
<evidence type="ECO:0000256" key="3">
    <source>
        <dbReference type="ARBA" id="ARBA00004200"/>
    </source>
</evidence>
<comment type="catalytic activity">
    <reaction evidence="19">
        <text>ATP + H2O = ADP + phosphate + H(+)</text>
        <dbReference type="Rhea" id="RHEA:13065"/>
        <dbReference type="ChEBI" id="CHEBI:15377"/>
        <dbReference type="ChEBI" id="CHEBI:15378"/>
        <dbReference type="ChEBI" id="CHEBI:30616"/>
        <dbReference type="ChEBI" id="CHEBI:43474"/>
        <dbReference type="ChEBI" id="CHEBI:456216"/>
    </reaction>
    <physiologicalReaction direction="left-to-right" evidence="19">
        <dbReference type="Rhea" id="RHEA:13066"/>
    </physiologicalReaction>
</comment>
<keyword evidence="12" id="KW-0378">Hydrolase</keyword>
<comment type="catalytic activity">
    <reaction evidence="18">
        <text>UTP + H2O = UDP + phosphate + H(+)</text>
        <dbReference type="Rhea" id="RHEA:64900"/>
        <dbReference type="ChEBI" id="CHEBI:15377"/>
        <dbReference type="ChEBI" id="CHEBI:15378"/>
        <dbReference type="ChEBI" id="CHEBI:43474"/>
        <dbReference type="ChEBI" id="CHEBI:46398"/>
        <dbReference type="ChEBI" id="CHEBI:58223"/>
    </reaction>
    <physiologicalReaction direction="left-to-right" evidence="18">
        <dbReference type="Rhea" id="RHEA:64901"/>
    </physiologicalReaction>
</comment>
<evidence type="ECO:0000256" key="4">
    <source>
        <dbReference type="ARBA" id="ARBA00007981"/>
    </source>
</evidence>
<evidence type="ECO:0000313" key="27">
    <source>
        <dbReference type="EMBL" id="ELW67763.1"/>
    </source>
</evidence>
<organism evidence="27 28">
    <name type="scientific">Tupaia chinensis</name>
    <name type="common">Chinese tree shrew</name>
    <name type="synonym">Tupaia belangeri chinensis</name>
    <dbReference type="NCBI Taxonomy" id="246437"/>
    <lineage>
        <taxon>Eukaryota</taxon>
        <taxon>Metazoa</taxon>
        <taxon>Chordata</taxon>
        <taxon>Craniata</taxon>
        <taxon>Vertebrata</taxon>
        <taxon>Euteleostomi</taxon>
        <taxon>Mammalia</taxon>
        <taxon>Eutheria</taxon>
        <taxon>Euarchontoglires</taxon>
        <taxon>Scandentia</taxon>
        <taxon>Tupaiidae</taxon>
        <taxon>Tupaia</taxon>
    </lineage>
</organism>
<evidence type="ECO:0000256" key="20">
    <source>
        <dbReference type="ARBA" id="ARBA00049117"/>
    </source>
</evidence>
<comment type="catalytic activity">
    <reaction evidence="1">
        <text>Cleaves type-1 transmembrane domains using a catalytic dyad composed of serine and histidine that are contributed by different transmembrane domains.</text>
        <dbReference type="EC" id="3.4.21.105"/>
    </reaction>
</comment>
<dbReference type="InterPro" id="IPR013567">
    <property type="entry name" value="EF_hand_assoc_2"/>
</dbReference>
<dbReference type="SMART" id="SM00174">
    <property type="entry name" value="RHO"/>
    <property type="match status" value="1"/>
</dbReference>
<dbReference type="PROSITE" id="PS00018">
    <property type="entry name" value="EF_HAND_1"/>
    <property type="match status" value="1"/>
</dbReference>
<keyword evidence="16" id="KW-0496">Mitochondrion</keyword>
<name>L9KYG9_TUPCH</name>
<evidence type="ECO:0000256" key="11">
    <source>
        <dbReference type="ARBA" id="ARBA00022787"/>
    </source>
</evidence>
<keyword evidence="28" id="KW-1185">Reference proteome</keyword>
<dbReference type="InterPro" id="IPR002048">
    <property type="entry name" value="EF_hand_dom"/>
</dbReference>
<comment type="function">
    <text evidence="21">May be involved in regulated intramembrane proteolysis and the subsequent release of functional polypeptides from their membrane anchors.</text>
</comment>
<evidence type="ECO:0000256" key="21">
    <source>
        <dbReference type="ARBA" id="ARBA00057065"/>
    </source>
</evidence>
<evidence type="ECO:0000256" key="22">
    <source>
        <dbReference type="ARBA" id="ARBA00069177"/>
    </source>
</evidence>
<feature type="transmembrane region" description="Helical" evidence="25">
    <location>
        <begin position="954"/>
        <end position="973"/>
    </location>
</feature>
<proteinExistence type="inferred from homology"/>
<evidence type="ECO:0000256" key="17">
    <source>
        <dbReference type="ARBA" id="ARBA00023136"/>
    </source>
</evidence>
<dbReference type="MEROPS" id="S54.005"/>
<comment type="subcellular location">
    <subcellularLocation>
        <location evidence="2">Membrane</location>
        <topology evidence="2">Multi-pass membrane protein</topology>
    </subcellularLocation>
    <subcellularLocation>
        <location evidence="3">Mitochondrion outer membrane</location>
        <topology evidence="3">Single-pass type IV membrane protein</topology>
    </subcellularLocation>
</comment>
<keyword evidence="11" id="KW-1000">Mitochondrion outer membrane</keyword>
<dbReference type="GO" id="GO:0005509">
    <property type="term" value="F:calcium ion binding"/>
    <property type="evidence" value="ECO:0007669"/>
    <property type="project" value="InterPro"/>
</dbReference>
<dbReference type="SUPFAM" id="SSF144091">
    <property type="entry name" value="Rhomboid-like"/>
    <property type="match status" value="1"/>
</dbReference>
<evidence type="ECO:0000256" key="10">
    <source>
        <dbReference type="ARBA" id="ARBA00022741"/>
    </source>
</evidence>
<dbReference type="InterPro" id="IPR011992">
    <property type="entry name" value="EF-hand-dom_pair"/>
</dbReference>
<dbReference type="InterPro" id="IPR013566">
    <property type="entry name" value="EF_hand_assoc_1"/>
</dbReference>
<reference evidence="28" key="1">
    <citation type="submission" date="2012-07" db="EMBL/GenBank/DDBJ databases">
        <title>Genome of the Chinese tree shrew, a rising model animal genetically related to primates.</title>
        <authorList>
            <person name="Zhang G."/>
            <person name="Fan Y."/>
            <person name="Yao Y."/>
            <person name="Huang Z."/>
        </authorList>
    </citation>
    <scope>NUCLEOTIDE SEQUENCE [LARGE SCALE GENOMIC DNA]</scope>
</reference>
<dbReference type="FunFam" id="1.20.1540.10:FF:000006">
    <property type="entry name" value="rhomboid-related protein 1 isoform X1"/>
    <property type="match status" value="1"/>
</dbReference>
<evidence type="ECO:0000259" key="26">
    <source>
        <dbReference type="PROSITE" id="PS50222"/>
    </source>
</evidence>
<dbReference type="PROSITE" id="PS50222">
    <property type="entry name" value="EF_HAND_2"/>
    <property type="match status" value="1"/>
</dbReference>
<dbReference type="InterPro" id="IPR018247">
    <property type="entry name" value="EF_Hand_1_Ca_BS"/>
</dbReference>
<dbReference type="Pfam" id="PF08355">
    <property type="entry name" value="EF_assoc_1"/>
    <property type="match status" value="1"/>
</dbReference>
<dbReference type="InParanoid" id="L9KYG9"/>
<keyword evidence="13" id="KW-0720">Serine protease</keyword>
<protein>
    <recommendedName>
        <fullName evidence="22">Rhomboid-related protein 1</fullName>
        <ecNumber evidence="6">3.4.21.105</ecNumber>
    </recommendedName>
    <alternativeName>
        <fullName evidence="23">Rhomboid-like protein 1</fullName>
    </alternativeName>
</protein>
<evidence type="ECO:0000256" key="7">
    <source>
        <dbReference type="ARBA" id="ARBA00022670"/>
    </source>
</evidence>
<dbReference type="EMBL" id="KB320600">
    <property type="protein sequence ID" value="ELW67763.1"/>
    <property type="molecule type" value="Genomic_DNA"/>
</dbReference>
<dbReference type="GO" id="GO:0004252">
    <property type="term" value="F:serine-type endopeptidase activity"/>
    <property type="evidence" value="ECO:0007669"/>
    <property type="project" value="InterPro"/>
</dbReference>
<keyword evidence="10" id="KW-0547">Nucleotide-binding</keyword>
<evidence type="ECO:0000256" key="9">
    <source>
        <dbReference type="ARBA" id="ARBA00022723"/>
    </source>
</evidence>
<evidence type="ECO:0000256" key="13">
    <source>
        <dbReference type="ARBA" id="ARBA00022825"/>
    </source>
</evidence>
<evidence type="ECO:0000256" key="2">
    <source>
        <dbReference type="ARBA" id="ARBA00004141"/>
    </source>
</evidence>
<feature type="transmembrane region" description="Helical" evidence="25">
    <location>
        <begin position="985"/>
        <end position="1006"/>
    </location>
</feature>
<evidence type="ECO:0000256" key="24">
    <source>
        <dbReference type="SAM" id="MobiDB-lite"/>
    </source>
</evidence>
<evidence type="ECO:0000256" key="23">
    <source>
        <dbReference type="ARBA" id="ARBA00083324"/>
    </source>
</evidence>
<dbReference type="InterPro" id="IPR022764">
    <property type="entry name" value="Peptidase_S54_rhomboid_dom"/>
</dbReference>
<evidence type="ECO:0000256" key="14">
    <source>
        <dbReference type="ARBA" id="ARBA00022837"/>
    </source>
</evidence>
<evidence type="ECO:0000256" key="15">
    <source>
        <dbReference type="ARBA" id="ARBA00022989"/>
    </source>
</evidence>
<dbReference type="PRINTS" id="PR00449">
    <property type="entry name" value="RASTRNSFRMNG"/>
</dbReference>
<dbReference type="SUPFAM" id="SSF52540">
    <property type="entry name" value="P-loop containing nucleoside triphosphate hydrolases"/>
    <property type="match status" value="2"/>
</dbReference>
<evidence type="ECO:0000256" key="1">
    <source>
        <dbReference type="ARBA" id="ARBA00000156"/>
    </source>
</evidence>
<keyword evidence="15 25" id="KW-1133">Transmembrane helix</keyword>
<dbReference type="InterPro" id="IPR051739">
    <property type="entry name" value="Rhomboid_IM_Serine_Proteases"/>
</dbReference>
<sequence>MRWGRLECSHHGHTLEVRSQCLSVQCAHHLLPAQILGGPCPQMQVYSQGPGVTISSFGVSLPMCAVDCGDSCLHLWSLGFSSVPLKAGSGSVRSPTPPHPQNTKAPSARSVSPDGLRVLSTNSSGHLGHLDIPSQEFPVLIRPHTVTLAFTDPSWGPSEDAPRSRLRPVQPAFQLRQLAVRPLSGGLCGAGVTEDCHPWQQLAIPSLLSRHPAQYGCADAQCRILRVMEAEQSDEELRAEIRKVEADVVCVVYDVSEEGAMEKVRSKWLPLVNGGTETGPRPPVILVGNKSDLRPGGSLESVLPIMSQFPEIETCVECSAKTLRNVSELFFYAQKAVLHPTAPLYDPEAKQLRPACVQALTRIFWLLDQDLDQALSDEELNAFQTTWTILRRFGYSDSLELTADYLFPPLHVPPGCSTELSYLGQQFVQRVFEQHDQDQDGALSPEELQSLFRVFPADPWGPELWHRVRTKAGRLPLHGYLCQWTLVAYLDVQLCLSHLGYLGYPTLCEQDSQAQAITVTRERRLDQEKGQTQRSVLMCRVMGAQGVGKSAFLQAFLGRSLEHQDTGASSGGPPYAISTVQVNGQEKYLIRHYMDSQTPCLFVSAKADLPEGAAPPGLAPLEFCRRHRLPAPAPFSCAGPTEPSTAVFTRLATMATFPWQLDPGNTGFVGADTFTGLVHSHELPLDPAKLDMLVALAQSNERGQVCYQELVGLISSQRSSSFKRAIANGQRALPRDGPLDGPGLGVYKRFVRYVAYEILPCEVDRRWYFSRHRSCPPPVFMASVTLAQIVVFLCYGARLNKWVLQTYHPEYMKSPLVYHPGHRARAWRFLTYMFMHVGLEQLGFNALLQLMIGVPLEMVHGLLRISLLYLAGVLAGSLTVSITDMRAPVVGGSGGVYALCSAHLANVVMNWAGMRCPYKLLRMVLALVCMSSEVGRAVWLRFSPPLPASGPQPSFMAHLAGAVVGVSMGLTMLRSYEERLRDQCGWWVVLLAYGTFLLFAIFWNVFAYDLLGAHIPPPP</sequence>
<dbReference type="Pfam" id="PF01694">
    <property type="entry name" value="Rhomboid"/>
    <property type="match status" value="1"/>
</dbReference>
<dbReference type="InterPro" id="IPR001806">
    <property type="entry name" value="Small_GTPase"/>
</dbReference>
<keyword evidence="8 25" id="KW-0812">Transmembrane</keyword>
<comment type="catalytic activity">
    <reaction evidence="20">
        <text>GTP + H2O = GDP + phosphate + H(+)</text>
        <dbReference type="Rhea" id="RHEA:19669"/>
        <dbReference type="ChEBI" id="CHEBI:15377"/>
        <dbReference type="ChEBI" id="CHEBI:15378"/>
        <dbReference type="ChEBI" id="CHEBI:37565"/>
        <dbReference type="ChEBI" id="CHEBI:43474"/>
        <dbReference type="ChEBI" id="CHEBI:58189"/>
    </reaction>
    <physiologicalReaction direction="left-to-right" evidence="20">
        <dbReference type="Rhea" id="RHEA:19670"/>
    </physiologicalReaction>
</comment>
<evidence type="ECO:0000256" key="18">
    <source>
        <dbReference type="ARBA" id="ARBA00047358"/>
    </source>
</evidence>
<dbReference type="InterPro" id="IPR027417">
    <property type="entry name" value="P-loop_NTPase"/>
</dbReference>
<dbReference type="Pfam" id="PF08356">
    <property type="entry name" value="EF_assoc_2"/>
    <property type="match status" value="1"/>
</dbReference>
<keyword evidence="14" id="KW-0106">Calcium</keyword>
<dbReference type="AlphaFoldDB" id="L9KYG9"/>
<evidence type="ECO:0000256" key="6">
    <source>
        <dbReference type="ARBA" id="ARBA00013039"/>
    </source>
</evidence>
<dbReference type="PANTHER" id="PTHR45840:SF4">
    <property type="entry name" value="RHOMBOID-RELATED PROTEIN 1"/>
    <property type="match status" value="1"/>
</dbReference>
<dbReference type="Pfam" id="PF00071">
    <property type="entry name" value="Ras"/>
    <property type="match status" value="1"/>
</dbReference>
<dbReference type="Proteomes" id="UP000011518">
    <property type="component" value="Unassembled WGS sequence"/>
</dbReference>
<keyword evidence="9" id="KW-0479">Metal-binding</keyword>
<comment type="similarity">
    <text evidence="4">Belongs to the mitochondrial Rho GTPase family.</text>
</comment>
<evidence type="ECO:0000313" key="28">
    <source>
        <dbReference type="Proteomes" id="UP000011518"/>
    </source>
</evidence>
<dbReference type="GO" id="GO:0006508">
    <property type="term" value="P:proteolysis"/>
    <property type="evidence" value="ECO:0007669"/>
    <property type="project" value="UniProtKB-KW"/>
</dbReference>
<feature type="transmembrane region" description="Helical" evidence="25">
    <location>
        <begin position="920"/>
        <end position="942"/>
    </location>
</feature>
<dbReference type="FunFam" id="1.10.238.10:FF:000021">
    <property type="entry name" value="Mitochondrial Rho GTPase"/>
    <property type="match status" value="1"/>
</dbReference>
<evidence type="ECO:0000256" key="5">
    <source>
        <dbReference type="ARBA" id="ARBA00009045"/>
    </source>
</evidence>
<feature type="transmembrane region" description="Helical" evidence="25">
    <location>
        <begin position="894"/>
        <end position="913"/>
    </location>
</feature>
<feature type="domain" description="EF-hand" evidence="26">
    <location>
        <begin position="423"/>
        <end position="458"/>
    </location>
</feature>
<dbReference type="Gene3D" id="1.10.238.10">
    <property type="entry name" value="EF-hand"/>
    <property type="match status" value="2"/>
</dbReference>
<reference evidence="28" key="2">
    <citation type="journal article" date="2013" name="Nat. Commun.">
        <title>Genome of the Chinese tree shrew.</title>
        <authorList>
            <person name="Fan Y."/>
            <person name="Huang Z.Y."/>
            <person name="Cao C.C."/>
            <person name="Chen C.S."/>
            <person name="Chen Y.X."/>
            <person name="Fan D.D."/>
            <person name="He J."/>
            <person name="Hou H.L."/>
            <person name="Hu L."/>
            <person name="Hu X.T."/>
            <person name="Jiang X.T."/>
            <person name="Lai R."/>
            <person name="Lang Y.S."/>
            <person name="Liang B."/>
            <person name="Liao S.G."/>
            <person name="Mu D."/>
            <person name="Ma Y.Y."/>
            <person name="Niu Y.Y."/>
            <person name="Sun X.Q."/>
            <person name="Xia J.Q."/>
            <person name="Xiao J."/>
            <person name="Xiong Z.Q."/>
            <person name="Xu L."/>
            <person name="Yang L."/>
            <person name="Zhang Y."/>
            <person name="Zhao W."/>
            <person name="Zhao X.D."/>
            <person name="Zheng Y.T."/>
            <person name="Zhou J.M."/>
            <person name="Zhu Y.B."/>
            <person name="Zhang G.J."/>
            <person name="Wang J."/>
            <person name="Yao Y.G."/>
        </authorList>
    </citation>
    <scope>NUCLEOTIDE SEQUENCE [LARGE SCALE GENOMIC DNA]</scope>
</reference>
<dbReference type="eggNOG" id="KOG2289">
    <property type="taxonomic scope" value="Eukaryota"/>
</dbReference>
<dbReference type="Gene3D" id="3.40.50.300">
    <property type="entry name" value="P-loop containing nucleotide triphosphate hydrolases"/>
    <property type="match status" value="2"/>
</dbReference>
<evidence type="ECO:0000256" key="12">
    <source>
        <dbReference type="ARBA" id="ARBA00022801"/>
    </source>
</evidence>
<feature type="region of interest" description="Disordered" evidence="24">
    <location>
        <begin position="87"/>
        <end position="118"/>
    </location>
</feature>
<dbReference type="SUPFAM" id="SSF47473">
    <property type="entry name" value="EF-hand"/>
    <property type="match status" value="1"/>
</dbReference>
<feature type="transmembrane region" description="Helical" evidence="25">
    <location>
        <begin position="861"/>
        <end position="882"/>
    </location>
</feature>
<comment type="similarity">
    <text evidence="5">Belongs to the peptidase S54 family.</text>
</comment>
<dbReference type="InterPro" id="IPR035952">
    <property type="entry name" value="Rhomboid-like_sf"/>
</dbReference>
<dbReference type="Gene3D" id="1.20.1540.10">
    <property type="entry name" value="Rhomboid-like"/>
    <property type="match status" value="1"/>
</dbReference>
<evidence type="ECO:0000256" key="8">
    <source>
        <dbReference type="ARBA" id="ARBA00022692"/>
    </source>
</evidence>
<dbReference type="EC" id="3.4.21.105" evidence="6"/>
<dbReference type="PANTHER" id="PTHR45840">
    <property type="entry name" value="RHOMBOID-RELATED PROTEIN"/>
    <property type="match status" value="1"/>
</dbReference>
<accession>L9KYG9</accession>
<evidence type="ECO:0000256" key="19">
    <source>
        <dbReference type="ARBA" id="ARBA00048778"/>
    </source>
</evidence>
<dbReference type="GO" id="GO:0005525">
    <property type="term" value="F:GTP binding"/>
    <property type="evidence" value="ECO:0007669"/>
    <property type="project" value="InterPro"/>
</dbReference>